<dbReference type="Proteomes" id="UP001151582">
    <property type="component" value="Unassembled WGS sequence"/>
</dbReference>
<feature type="compositionally biased region" description="Polar residues" evidence="1">
    <location>
        <begin position="709"/>
        <end position="722"/>
    </location>
</feature>
<feature type="region of interest" description="Disordered" evidence="1">
    <location>
        <begin position="315"/>
        <end position="376"/>
    </location>
</feature>
<dbReference type="OrthoDB" id="5600593at2759"/>
<dbReference type="AlphaFoldDB" id="A0A9W8AZQ4"/>
<sequence>MLGPTPQPVYERVPTIVMDGDHITSVYTYLPWASSLAPHDWQAQVYTHHLQRIALRQTSPGLTAVESSDLVMGIAHHPSDTQISLRYRRFIPQHAFDFTPTKRFQTTNWQVFSRRLAPLVTDPLSPTTAPVLHGGLRRQGPAPVVEFTMNTVPFGTAYSIPGVWIYGADDVHEEAVHRICLQTWRLYVADHQSDSEDNPVEWLNSSRVLLAVVTPDPAGLDPQTPRFHACFYDVTVKPVPAAFQLWGCDAVVDQAPELCTTNVTPVKPYTSLPTWVRDKHCPVQALTDDAFDRACKWVFGPTQYLVSLDDDSLQAEPKDITDTGPATPSVESLPDPARQRCEDVEKHDSLYPCTLNGKGPTSAQQNSPLPSSTTASPAAPVCHFAVDGTIAEQPGKTPHVPLPTVAVTTTAISTDASLPAIALNLGTVAAPNPLPPSASAEQVLIAQQRTIIDLLQQQLDIFSQRRQFAEVAPWRGQQTDKLGEPVDFVTRSAEQYEPIHTHAINDCESGQPLIPGNPVFAAGTPARSITRKYVRVNQQGNCNAASCSYTTTSNAIRCLPDNGPDNAAWHHGPREARQGPVVPKLDHATMPRAPSPYTHGSNHLPYQPATGGNGGMVMEAYEETEYITHYPPAHPSRANPGQMHTRRYRAARMGHMPIYPSTHQAQYEDTTLQPSSRRPRSQSAKTLPPPTTDPMQALLSRVNDVLSVSTSASTADSPSLTNAAPHGHHSTVPLHPLLPPRQPTKSVGISASVGVAAPASTALPVSSLLHDLTPMTKKYLQNLRQRDSS</sequence>
<proteinExistence type="predicted"/>
<name>A0A9W8AZQ4_9FUNG</name>
<comment type="caution">
    <text evidence="2">The sequence shown here is derived from an EMBL/GenBank/DDBJ whole genome shotgun (WGS) entry which is preliminary data.</text>
</comment>
<feature type="region of interest" description="Disordered" evidence="1">
    <location>
        <begin position="659"/>
        <end position="695"/>
    </location>
</feature>
<evidence type="ECO:0000313" key="2">
    <source>
        <dbReference type="EMBL" id="KAJ1976440.1"/>
    </source>
</evidence>
<accession>A0A9W8AZQ4</accession>
<feature type="compositionally biased region" description="Basic and acidic residues" evidence="1">
    <location>
        <begin position="337"/>
        <end position="349"/>
    </location>
</feature>
<keyword evidence="3" id="KW-1185">Reference proteome</keyword>
<reference evidence="2" key="1">
    <citation type="submission" date="2022-07" db="EMBL/GenBank/DDBJ databases">
        <title>Phylogenomic reconstructions and comparative analyses of Kickxellomycotina fungi.</title>
        <authorList>
            <person name="Reynolds N.K."/>
            <person name="Stajich J.E."/>
            <person name="Barry K."/>
            <person name="Grigoriev I.V."/>
            <person name="Crous P."/>
            <person name="Smith M.E."/>
        </authorList>
    </citation>
    <scope>NUCLEOTIDE SEQUENCE</scope>
    <source>
        <strain evidence="2">RSA 567</strain>
    </source>
</reference>
<protein>
    <submittedName>
        <fullName evidence="2">Uncharacterized protein</fullName>
    </submittedName>
</protein>
<feature type="region of interest" description="Disordered" evidence="1">
    <location>
        <begin position="709"/>
        <end position="745"/>
    </location>
</feature>
<evidence type="ECO:0000313" key="3">
    <source>
        <dbReference type="Proteomes" id="UP001151582"/>
    </source>
</evidence>
<evidence type="ECO:0000256" key="1">
    <source>
        <dbReference type="SAM" id="MobiDB-lite"/>
    </source>
</evidence>
<feature type="compositionally biased region" description="Low complexity" evidence="1">
    <location>
        <begin position="367"/>
        <end position="376"/>
    </location>
</feature>
<feature type="compositionally biased region" description="Polar residues" evidence="1">
    <location>
        <begin position="661"/>
        <end position="672"/>
    </location>
</feature>
<dbReference type="EMBL" id="JANBQB010000431">
    <property type="protein sequence ID" value="KAJ1976440.1"/>
    <property type="molecule type" value="Genomic_DNA"/>
</dbReference>
<gene>
    <name evidence="2" type="ORF">H4R34_003976</name>
</gene>
<organism evidence="2 3">
    <name type="scientific">Dimargaris verticillata</name>
    <dbReference type="NCBI Taxonomy" id="2761393"/>
    <lineage>
        <taxon>Eukaryota</taxon>
        <taxon>Fungi</taxon>
        <taxon>Fungi incertae sedis</taxon>
        <taxon>Zoopagomycota</taxon>
        <taxon>Kickxellomycotina</taxon>
        <taxon>Dimargaritomycetes</taxon>
        <taxon>Dimargaritales</taxon>
        <taxon>Dimargaritaceae</taxon>
        <taxon>Dimargaris</taxon>
    </lineage>
</organism>